<dbReference type="AlphaFoldDB" id="A0A1F5VNY8"/>
<reference evidence="1 2" key="1">
    <citation type="journal article" date="2016" name="Nat. Commun.">
        <title>Thousands of microbial genomes shed light on interconnected biogeochemical processes in an aquifer system.</title>
        <authorList>
            <person name="Anantharaman K."/>
            <person name="Brown C.T."/>
            <person name="Hug L.A."/>
            <person name="Sharon I."/>
            <person name="Castelle C.J."/>
            <person name="Probst A.J."/>
            <person name="Thomas B.C."/>
            <person name="Singh A."/>
            <person name="Wilkins M.J."/>
            <person name="Karaoz U."/>
            <person name="Brodie E.L."/>
            <person name="Williams K.H."/>
            <person name="Hubbard S.S."/>
            <person name="Banfield J.F."/>
        </authorList>
    </citation>
    <scope>NUCLEOTIDE SEQUENCE [LARGE SCALE GENOMIC DNA]</scope>
</reference>
<evidence type="ECO:0000313" key="1">
    <source>
        <dbReference type="EMBL" id="OGF65120.1"/>
    </source>
</evidence>
<dbReference type="Proteomes" id="UP000177451">
    <property type="component" value="Unassembled WGS sequence"/>
</dbReference>
<comment type="caution">
    <text evidence="1">The sequence shown here is derived from an EMBL/GenBank/DDBJ whole genome shotgun (WGS) entry which is preliminary data.</text>
</comment>
<gene>
    <name evidence="1" type="ORF">A2Z53_03465</name>
</gene>
<protein>
    <submittedName>
        <fullName evidence="1">Uncharacterized protein</fullName>
    </submittedName>
</protein>
<organism evidence="1 2">
    <name type="scientific">Candidatus Giovannonibacteria bacterium RIFCSPHIGHO2_02_42_15</name>
    <dbReference type="NCBI Taxonomy" id="1798329"/>
    <lineage>
        <taxon>Bacteria</taxon>
        <taxon>Candidatus Giovannoniibacteriota</taxon>
    </lineage>
</organism>
<accession>A0A1F5VNY8</accession>
<evidence type="ECO:0000313" key="2">
    <source>
        <dbReference type="Proteomes" id="UP000177451"/>
    </source>
</evidence>
<proteinExistence type="predicted"/>
<name>A0A1F5VNY8_9BACT</name>
<sequence length="62" mass="6873">MQEKILSEILKHPEGSKERKFLDKIKSALPSLKTATDIISSILKIGSEFGLNASDISKLFNL</sequence>
<dbReference type="EMBL" id="MFHH01000022">
    <property type="protein sequence ID" value="OGF65120.1"/>
    <property type="molecule type" value="Genomic_DNA"/>
</dbReference>